<reference evidence="4" key="2">
    <citation type="submission" date="2013-04" db="EMBL/GenBank/DDBJ databases">
        <title>Genomic mechanisms accounting for the adaptation to parasitism in nematode-trapping fungi.</title>
        <authorList>
            <person name="Ahren D.G."/>
        </authorList>
    </citation>
    <scope>NUCLEOTIDE SEQUENCE [LARGE SCALE GENOMIC DNA]</scope>
    <source>
        <strain evidence="4">CBS 200.50</strain>
    </source>
</reference>
<name>S8AIH9_DACHA</name>
<keyword evidence="2" id="KW-0472">Membrane</keyword>
<evidence type="ECO:0000313" key="3">
    <source>
        <dbReference type="EMBL" id="EPS40941.1"/>
    </source>
</evidence>
<evidence type="ECO:0000256" key="2">
    <source>
        <dbReference type="SAM" id="Phobius"/>
    </source>
</evidence>
<feature type="transmembrane region" description="Helical" evidence="2">
    <location>
        <begin position="94"/>
        <end position="116"/>
    </location>
</feature>
<feature type="transmembrane region" description="Helical" evidence="2">
    <location>
        <begin position="52"/>
        <end position="74"/>
    </location>
</feature>
<reference evidence="3 4" key="1">
    <citation type="journal article" date="2013" name="PLoS Genet.">
        <title>Genomic mechanisms accounting for the adaptation to parasitism in nematode-trapping fungi.</title>
        <authorList>
            <person name="Meerupati T."/>
            <person name="Andersson K.M."/>
            <person name="Friman E."/>
            <person name="Kumar D."/>
            <person name="Tunlid A."/>
            <person name="Ahren D."/>
        </authorList>
    </citation>
    <scope>NUCLEOTIDE SEQUENCE [LARGE SCALE GENOMIC DNA]</scope>
    <source>
        <strain evidence="3 4">CBS 200.50</strain>
    </source>
</reference>
<feature type="compositionally biased region" description="Basic residues" evidence="1">
    <location>
        <begin position="755"/>
        <end position="765"/>
    </location>
</feature>
<gene>
    <name evidence="3" type="ORF">H072_5166</name>
</gene>
<dbReference type="eggNOG" id="ENOG502SSG5">
    <property type="taxonomic scope" value="Eukaryota"/>
</dbReference>
<keyword evidence="4" id="KW-1185">Reference proteome</keyword>
<feature type="transmembrane region" description="Helical" evidence="2">
    <location>
        <begin position="128"/>
        <end position="146"/>
    </location>
</feature>
<dbReference type="OrthoDB" id="4834801at2759"/>
<dbReference type="EMBL" id="AQGS01000268">
    <property type="protein sequence ID" value="EPS40941.1"/>
    <property type="molecule type" value="Genomic_DNA"/>
</dbReference>
<feature type="transmembrane region" description="Helical" evidence="2">
    <location>
        <begin position="294"/>
        <end position="315"/>
    </location>
</feature>
<feature type="region of interest" description="Disordered" evidence="1">
    <location>
        <begin position="370"/>
        <end position="392"/>
    </location>
</feature>
<evidence type="ECO:0000313" key="4">
    <source>
        <dbReference type="Proteomes" id="UP000015100"/>
    </source>
</evidence>
<protein>
    <submittedName>
        <fullName evidence="3">Uncharacterized protein</fullName>
    </submittedName>
</protein>
<feature type="compositionally biased region" description="Low complexity" evidence="1">
    <location>
        <begin position="725"/>
        <end position="741"/>
    </location>
</feature>
<evidence type="ECO:0000256" key="1">
    <source>
        <dbReference type="SAM" id="MobiDB-lite"/>
    </source>
</evidence>
<proteinExistence type="predicted"/>
<feature type="transmembrane region" description="Helical" evidence="2">
    <location>
        <begin position="248"/>
        <end position="267"/>
    </location>
</feature>
<dbReference type="AlphaFoldDB" id="S8AIH9"/>
<comment type="caution">
    <text evidence="3">The sequence shown here is derived from an EMBL/GenBank/DDBJ whole genome shotgun (WGS) entry which is preliminary data.</text>
</comment>
<dbReference type="Proteomes" id="UP000015100">
    <property type="component" value="Unassembled WGS sequence"/>
</dbReference>
<keyword evidence="2" id="KW-1133">Transmembrane helix</keyword>
<feature type="transmembrane region" description="Helical" evidence="2">
    <location>
        <begin position="190"/>
        <end position="210"/>
    </location>
</feature>
<organism evidence="3 4">
    <name type="scientific">Dactylellina haptotyla (strain CBS 200.50)</name>
    <name type="common">Nematode-trapping fungus</name>
    <name type="synonym">Monacrosporium haptotylum</name>
    <dbReference type="NCBI Taxonomy" id="1284197"/>
    <lineage>
        <taxon>Eukaryota</taxon>
        <taxon>Fungi</taxon>
        <taxon>Dikarya</taxon>
        <taxon>Ascomycota</taxon>
        <taxon>Pezizomycotina</taxon>
        <taxon>Orbiliomycetes</taxon>
        <taxon>Orbiliales</taxon>
        <taxon>Orbiliaceae</taxon>
        <taxon>Dactylellina</taxon>
    </lineage>
</organism>
<feature type="region of interest" description="Disordered" evidence="1">
    <location>
        <begin position="705"/>
        <end position="782"/>
    </location>
</feature>
<dbReference type="HOGENOM" id="CLU_358249_0_0_1"/>
<accession>S8AIH9</accession>
<sequence length="782" mass="85107">MFALVFTLLISKLGSILVWINHEKIARILKLDKLKKKIYDYDQTSWFEQTTWFQVFTVSLHCLWLVITVSILFSNRTVSVTEGENCVAELNSDIGGTGNIVAFGLQIGFTLLGAFLSTAIKESGAPKTLGAGLILTHVSLAIAILHNLQRAILEPVDGILGVMILDILNNSAVIQLCAKETLAARWQVRFVLLTAGVGLVVIGVLMAYVANDKLGMPEKSCGCFSIYWWGTVSTCAQQSAPAVPASWWVYYAYRVISFAFAAHFALTNTKHYDDVERNHRGVWEKYTGTRLQGFLILLDNNVISVATFVLVTLAIQGGNISQSSTTYSVGQVVAIVVAVGTSIHVVWVFIIEVNNNIKAGGIAAVSQANNNSGDTPAPSPITRPAPSSFDIQNNSTHSPVRMDEGLELTHNPNTHTAFPATRPRSWSTTAIQTEIKEVAQKSFSFPLRSPFSCSLFKRHTGRKSSGEIINKAAQHDNTNNMKLPPNRKYQVRRNWNFKFFPAFANLIKGPPVLAAEDPERLLAIPAHIPGTQNHDIHNIVGPKHAYAGDESDIVDSMTIRNSISSIVFTQQNSSATSLVRDSRSLYIPPDLIVESEHPSARIVDVVIESELSNSEPSTYEAEPPSPSNQEEHSPIDDCETSDSLIAPSRSTSAPEPEPSCNRPSNIISPLESVPESAPPIRIASPLQIIVPTSGSTYSYSINLAKDQPQAKSKPPEAAVSEKSKPSIQPRSIHSPSPSIPITWGSGLHVGPNIKASRKGSPRKGSNRSSSNSRESSRSPKIS</sequence>
<keyword evidence="2" id="KW-0812">Transmembrane</keyword>
<feature type="transmembrane region" description="Helical" evidence="2">
    <location>
        <begin position="327"/>
        <end position="350"/>
    </location>
</feature>
<feature type="region of interest" description="Disordered" evidence="1">
    <location>
        <begin position="612"/>
        <end position="675"/>
    </location>
</feature>